<gene>
    <name evidence="2" type="ORF">SEMRO_578_G169760.1</name>
</gene>
<organism evidence="2 3">
    <name type="scientific">Seminavis robusta</name>
    <dbReference type="NCBI Taxonomy" id="568900"/>
    <lineage>
        <taxon>Eukaryota</taxon>
        <taxon>Sar</taxon>
        <taxon>Stramenopiles</taxon>
        <taxon>Ochrophyta</taxon>
        <taxon>Bacillariophyta</taxon>
        <taxon>Bacillariophyceae</taxon>
        <taxon>Bacillariophycidae</taxon>
        <taxon>Naviculales</taxon>
        <taxon>Naviculaceae</taxon>
        <taxon>Seminavis</taxon>
    </lineage>
</organism>
<reference evidence="2" key="1">
    <citation type="submission" date="2020-06" db="EMBL/GenBank/DDBJ databases">
        <authorList>
            <consortium name="Plant Systems Biology data submission"/>
        </authorList>
    </citation>
    <scope>NUCLEOTIDE SEQUENCE</scope>
    <source>
        <strain evidence="2">D6</strain>
    </source>
</reference>
<evidence type="ECO:0000313" key="2">
    <source>
        <dbReference type="EMBL" id="CAB9513205.1"/>
    </source>
</evidence>
<proteinExistence type="predicted"/>
<dbReference type="AlphaFoldDB" id="A0A9N8HI79"/>
<dbReference type="Proteomes" id="UP001153069">
    <property type="component" value="Unassembled WGS sequence"/>
</dbReference>
<evidence type="ECO:0000313" key="3">
    <source>
        <dbReference type="Proteomes" id="UP001153069"/>
    </source>
</evidence>
<dbReference type="EMBL" id="CAICTM010000577">
    <property type="protein sequence ID" value="CAB9513205.1"/>
    <property type="molecule type" value="Genomic_DNA"/>
</dbReference>
<keyword evidence="3" id="KW-1185">Reference proteome</keyword>
<protein>
    <submittedName>
        <fullName evidence="2">Uncharacterized protein</fullName>
    </submittedName>
</protein>
<feature type="region of interest" description="Disordered" evidence="1">
    <location>
        <begin position="31"/>
        <end position="88"/>
    </location>
</feature>
<sequence length="133" mass="14086">MFAPSGPRNQMEVGDTHKNFWANKKAAITMNTSTKKKSSMMSKLLGSLTGGRREKSVQSSSATSSQPLDAPSNHSATPRNRARRGTNQVFMSVSAAGPAHMNLFGSVSNSSSSWYAESMDASGVGRTGAGSRR</sequence>
<evidence type="ECO:0000256" key="1">
    <source>
        <dbReference type="SAM" id="MobiDB-lite"/>
    </source>
</evidence>
<accession>A0A9N8HI79</accession>
<feature type="compositionally biased region" description="Low complexity" evidence="1">
    <location>
        <begin position="31"/>
        <end position="47"/>
    </location>
</feature>
<comment type="caution">
    <text evidence="2">The sequence shown here is derived from an EMBL/GenBank/DDBJ whole genome shotgun (WGS) entry which is preliminary data.</text>
</comment>
<name>A0A9N8HI79_9STRA</name>